<evidence type="ECO:0000313" key="2">
    <source>
        <dbReference type="Proteomes" id="UP000246715"/>
    </source>
</evidence>
<name>A7ITL4_PBCVM</name>
<reference evidence="1 2" key="1">
    <citation type="journal article" date="2007" name="Virology">
        <title>Sequence and annotation of the 314-kb MT325 and the 321-kb FR483 viruses that infect Chlorella Pbi.</title>
        <authorList>
            <person name="Fitzgerald L.A."/>
            <person name="Graves M.V."/>
            <person name="Li X."/>
            <person name="Feldblyum T."/>
            <person name="Hartigan J."/>
            <person name="Van Etten J.L."/>
        </authorList>
    </citation>
    <scope>NUCLEOTIDE SEQUENCE [LARGE SCALE GENOMIC DNA]</scope>
    <source>
        <strain evidence="1 2">MT325</strain>
    </source>
</reference>
<evidence type="ECO:0000313" key="1">
    <source>
        <dbReference type="EMBL" id="ABT13688.1"/>
    </source>
</evidence>
<protein>
    <submittedName>
        <fullName evidence="1">Uncharacterized protein m134L</fullName>
    </submittedName>
</protein>
<proteinExistence type="predicted"/>
<organism evidence="1 2">
    <name type="scientific">Paramecium bursaria Chlorella virus MT325</name>
    <name type="common">PBCV-MT325</name>
    <dbReference type="NCBI Taxonomy" id="346932"/>
    <lineage>
        <taxon>Viruses</taxon>
        <taxon>Varidnaviria</taxon>
        <taxon>Bamfordvirae</taxon>
        <taxon>Nucleocytoviricota</taxon>
        <taxon>Megaviricetes</taxon>
        <taxon>Algavirales</taxon>
        <taxon>Phycodnaviridae</taxon>
        <taxon>Chlorovirus</taxon>
        <taxon>Chlorovirus conductrix</taxon>
        <taxon>Paramecium bursaria Chlorella virus A1</taxon>
    </lineage>
</organism>
<gene>
    <name evidence="1" type="primary">m134L</name>
    <name evidence="1" type="ORF">MT325_m134L</name>
</gene>
<accession>A7ITL4</accession>
<dbReference type="Proteomes" id="UP000246715">
    <property type="component" value="Segment"/>
</dbReference>
<sequence>MQSIPIAILVRALHNRSNQKQLLGHVDFAHGNILANFGVIDSNSSMAIQNDKVHGVGAFGFQLVKMKISAVYHRVSHRNQYNTVTVIRRLCLGKTLADIGSIQGDPLLEPNLDGVIGVCAERLHRPLHRNDAAIQRQLRHCDARHDNGIKENKDRGPRLVHRNLAIKNAPLEKHTWDTLEGQEVNTHRTVDDDTQLDVIQAHAAQHKANTISLLGHHITRLQLVHLGALKADGVGTRETVPRVVVH</sequence>
<dbReference type="EMBL" id="DQ491001">
    <property type="protein sequence ID" value="ABT13688.1"/>
    <property type="molecule type" value="Genomic_DNA"/>
</dbReference>
<organismHost>
    <name type="scientific">Paramecium bursaria</name>
    <dbReference type="NCBI Taxonomy" id="74790"/>
</organismHost>